<evidence type="ECO:0000313" key="8">
    <source>
        <dbReference type="Proteomes" id="UP000217790"/>
    </source>
</evidence>
<evidence type="ECO:0000256" key="5">
    <source>
        <dbReference type="RuleBase" id="RU363048"/>
    </source>
</evidence>
<comment type="function">
    <text evidence="5">DNA helicase participates in several chromatin remodeling complexes, including the SWR1 and the INO80 complexes.</text>
</comment>
<dbReference type="Pfam" id="PF11326">
    <property type="entry name" value="PANTS-like"/>
    <property type="match status" value="1"/>
</dbReference>
<feature type="domain" description="TIP49 P-loop" evidence="6">
    <location>
        <begin position="124"/>
        <end position="205"/>
    </location>
</feature>
<dbReference type="GO" id="GO:0006281">
    <property type="term" value="P:DNA repair"/>
    <property type="evidence" value="ECO:0007669"/>
    <property type="project" value="UniProtKB-KW"/>
</dbReference>
<dbReference type="GO" id="GO:0006325">
    <property type="term" value="P:chromatin organization"/>
    <property type="evidence" value="ECO:0007669"/>
    <property type="project" value="UniProtKB-KW"/>
</dbReference>
<accession>A0A2H3EAJ1</accession>
<dbReference type="InterPro" id="IPR012340">
    <property type="entry name" value="NA-bd_OB-fold"/>
</dbReference>
<dbReference type="EC" id="3.6.4.12" evidence="5"/>
<sequence>MDCHGICSQMKSRYRRDKSSRCAYKHNDFKFCLSMSWVESNQRYEAWINRRAEWWAKRRLDESSEDAKATKAAGVILKMVQEGRTAGQAMLFVGPPSTGKTTITLSMAQTLGDVPFTMIAASEEATELVEGEVVEIQTNRSLTGLPLSSYKHRKLTNDIETIYGKTIDVLSKEKVLAGDFITIDKTSSRITKLRRLFARSRGYDAMGADINALKFLFARDTGEIKPEVRNQINAKVAKWREEGKVEIIPGVLFIDEVHMLDIEPYLGT</sequence>
<dbReference type="Pfam" id="PF06068">
    <property type="entry name" value="TIP49"/>
    <property type="match status" value="3"/>
</dbReference>
<keyword evidence="5" id="KW-0156">Chromatin regulator</keyword>
<dbReference type="GO" id="GO:0003678">
    <property type="term" value="F:DNA helicase activity"/>
    <property type="evidence" value="ECO:0007669"/>
    <property type="project" value="UniProtKB-EC"/>
</dbReference>
<keyword evidence="5" id="KW-0547">Nucleotide-binding</keyword>
<dbReference type="InterPro" id="IPR027238">
    <property type="entry name" value="RuvB-like"/>
</dbReference>
<reference evidence="8" key="1">
    <citation type="journal article" date="2017" name="Nat. Ecol. Evol.">
        <title>Genome expansion and lineage-specific genetic innovations in the forest pathogenic fungi Armillaria.</title>
        <authorList>
            <person name="Sipos G."/>
            <person name="Prasanna A.N."/>
            <person name="Walter M.C."/>
            <person name="O'Connor E."/>
            <person name="Balint B."/>
            <person name="Krizsan K."/>
            <person name="Kiss B."/>
            <person name="Hess J."/>
            <person name="Varga T."/>
            <person name="Slot J."/>
            <person name="Riley R."/>
            <person name="Boka B."/>
            <person name="Rigling D."/>
            <person name="Barry K."/>
            <person name="Lee J."/>
            <person name="Mihaltcheva S."/>
            <person name="LaButti K."/>
            <person name="Lipzen A."/>
            <person name="Waldron R."/>
            <person name="Moloney N.M."/>
            <person name="Sperisen C."/>
            <person name="Kredics L."/>
            <person name="Vagvoelgyi C."/>
            <person name="Patrignani A."/>
            <person name="Fitzpatrick D."/>
            <person name="Nagy I."/>
            <person name="Doyle S."/>
            <person name="Anderson J.B."/>
            <person name="Grigoriev I.V."/>
            <person name="Gueldener U."/>
            <person name="Muensterkoetter M."/>
            <person name="Nagy L.G."/>
        </authorList>
    </citation>
    <scope>NUCLEOTIDE SEQUENCE [LARGE SCALE GENOMIC DNA]</scope>
    <source>
        <strain evidence="8">Ar21-2</strain>
    </source>
</reference>
<keyword evidence="5" id="KW-0378">Hydrolase</keyword>
<dbReference type="InterPro" id="IPR027417">
    <property type="entry name" value="P-loop_NTPase"/>
</dbReference>
<evidence type="ECO:0000256" key="4">
    <source>
        <dbReference type="ARBA" id="ARBA00023204"/>
    </source>
</evidence>
<evidence type="ECO:0000259" key="6">
    <source>
        <dbReference type="Pfam" id="PF06068"/>
    </source>
</evidence>
<dbReference type="GO" id="GO:0016887">
    <property type="term" value="F:ATP hydrolysis activity"/>
    <property type="evidence" value="ECO:0007669"/>
    <property type="project" value="RHEA"/>
</dbReference>
<organism evidence="7 8">
    <name type="scientific">Armillaria gallica</name>
    <name type="common">Bulbous honey fungus</name>
    <name type="synonym">Armillaria bulbosa</name>
    <dbReference type="NCBI Taxonomy" id="47427"/>
    <lineage>
        <taxon>Eukaryota</taxon>
        <taxon>Fungi</taxon>
        <taxon>Dikarya</taxon>
        <taxon>Basidiomycota</taxon>
        <taxon>Agaricomycotina</taxon>
        <taxon>Agaricomycetes</taxon>
        <taxon>Agaricomycetidae</taxon>
        <taxon>Agaricales</taxon>
        <taxon>Marasmiineae</taxon>
        <taxon>Physalacriaceae</taxon>
        <taxon>Armillaria</taxon>
    </lineage>
</organism>
<dbReference type="GO" id="GO:0032991">
    <property type="term" value="C:protein-containing complex"/>
    <property type="evidence" value="ECO:0007669"/>
    <property type="project" value="UniProtKB-ARBA"/>
</dbReference>
<proteinExistence type="inferred from homology"/>
<dbReference type="AlphaFoldDB" id="A0A2H3EAJ1"/>
<comment type="subcellular location">
    <subcellularLocation>
        <location evidence="5">Nucleus</location>
    </subcellularLocation>
</comment>
<dbReference type="Gene3D" id="3.40.50.300">
    <property type="entry name" value="P-loop containing nucleotide triphosphate hydrolases"/>
    <property type="match status" value="1"/>
</dbReference>
<evidence type="ECO:0000313" key="7">
    <source>
        <dbReference type="EMBL" id="PBL00189.1"/>
    </source>
</evidence>
<dbReference type="OrthoDB" id="2017405at2759"/>
<evidence type="ECO:0000256" key="1">
    <source>
        <dbReference type="ARBA" id="ARBA00022763"/>
    </source>
</evidence>
<dbReference type="SUPFAM" id="SSF50249">
    <property type="entry name" value="Nucleic acid-binding proteins"/>
    <property type="match status" value="1"/>
</dbReference>
<feature type="domain" description="TIP49 P-loop" evidence="6">
    <location>
        <begin position="216"/>
        <end position="264"/>
    </location>
</feature>
<keyword evidence="8" id="KW-1185">Reference proteome</keyword>
<comment type="similarity">
    <text evidence="5">Belongs to the RuvB family.</text>
</comment>
<comment type="catalytic activity">
    <reaction evidence="5">
        <text>ATP + H2O = ADP + phosphate + H(+)</text>
        <dbReference type="Rhea" id="RHEA:13065"/>
        <dbReference type="ChEBI" id="CHEBI:15377"/>
        <dbReference type="ChEBI" id="CHEBI:15378"/>
        <dbReference type="ChEBI" id="CHEBI:30616"/>
        <dbReference type="ChEBI" id="CHEBI:43474"/>
        <dbReference type="ChEBI" id="CHEBI:456216"/>
        <dbReference type="EC" id="3.6.4.12"/>
    </reaction>
</comment>
<keyword evidence="5" id="KW-0347">Helicase</keyword>
<evidence type="ECO:0000256" key="3">
    <source>
        <dbReference type="ARBA" id="ARBA00023163"/>
    </source>
</evidence>
<dbReference type="STRING" id="47427.A0A2H3EAJ1"/>
<dbReference type="Proteomes" id="UP000217790">
    <property type="component" value="Unassembled WGS sequence"/>
</dbReference>
<keyword evidence="2 5" id="KW-0805">Transcription regulation</keyword>
<name>A0A2H3EAJ1_ARMGA</name>
<dbReference type="InParanoid" id="A0A2H3EAJ1"/>
<keyword evidence="1 5" id="KW-0227">DNA damage</keyword>
<keyword evidence="3 5" id="KW-0804">Transcription</keyword>
<dbReference type="PANTHER" id="PTHR11093">
    <property type="entry name" value="RUVB-RELATED REPTIN AND PONTIN"/>
    <property type="match status" value="1"/>
</dbReference>
<feature type="domain" description="TIP49 P-loop" evidence="6">
    <location>
        <begin position="67"/>
        <end position="123"/>
    </location>
</feature>
<dbReference type="GO" id="GO:0005634">
    <property type="term" value="C:nucleus"/>
    <property type="evidence" value="ECO:0007669"/>
    <property type="project" value="UniProtKB-SubCell"/>
</dbReference>
<dbReference type="EMBL" id="KZ293646">
    <property type="protein sequence ID" value="PBL00189.1"/>
    <property type="molecule type" value="Genomic_DNA"/>
</dbReference>
<dbReference type="InterPro" id="IPR010339">
    <property type="entry name" value="TIP49_P-loop"/>
</dbReference>
<gene>
    <name evidence="7" type="ORF">ARMGADRAFT_1072566</name>
</gene>
<dbReference type="InterPro" id="IPR021475">
    <property type="entry name" value="Pants/Emi1-like"/>
</dbReference>
<keyword evidence="5" id="KW-0067">ATP-binding</keyword>
<protein>
    <recommendedName>
        <fullName evidence="5">RuvB-like helicase</fullName>
        <ecNumber evidence="5">3.6.4.12</ecNumber>
    </recommendedName>
</protein>
<evidence type="ECO:0000256" key="2">
    <source>
        <dbReference type="ARBA" id="ARBA00023015"/>
    </source>
</evidence>
<keyword evidence="4 5" id="KW-0234">DNA repair</keyword>
<dbReference type="GO" id="GO:0005524">
    <property type="term" value="F:ATP binding"/>
    <property type="evidence" value="ECO:0007669"/>
    <property type="project" value="UniProtKB-KW"/>
</dbReference>
<dbReference type="SUPFAM" id="SSF52540">
    <property type="entry name" value="P-loop containing nucleoside triphosphate hydrolases"/>
    <property type="match status" value="1"/>
</dbReference>
<keyword evidence="5" id="KW-0539">Nucleus</keyword>